<accession>M5AF11</accession>
<dbReference type="PANTHER" id="PTHR37300">
    <property type="entry name" value="UPF0291 PROTEIN CBO2609/CLC_2481"/>
    <property type="match status" value="1"/>
</dbReference>
<evidence type="ECO:0000313" key="4">
    <source>
        <dbReference type="Proteomes" id="UP000012042"/>
    </source>
</evidence>
<name>M5AF11_LEVBR</name>
<reference evidence="3 4" key="1">
    <citation type="journal article" date="2013" name="PLoS ONE">
        <title>Genomic Analysis by Deep Sequencing of the Probiotic Lactobacillus brevis KB290 Harboring Nine Plasmids Reveals Genomic Stability.</title>
        <authorList>
            <person name="Fukao M."/>
            <person name="Oshima K."/>
            <person name="Morita H."/>
            <person name="Toh H."/>
            <person name="Suda W."/>
            <person name="Kim S.W."/>
            <person name="Suzuki S."/>
            <person name="Yakabe T."/>
            <person name="Hattori M."/>
            <person name="Yajima N."/>
        </authorList>
    </citation>
    <scope>NUCLEOTIDE SEQUENCE [LARGE SCALE GENOMIC DNA]</scope>
    <source>
        <strain evidence="3 4">KB290</strain>
    </source>
</reference>
<sequence>MAKFEVLKYKKMKLGGLFMAEPTMDSLLARINELAHKNKTDGLTDEETAERDHLRKQYLKLFRESFRSQVEMMQVYDKAGKEVTPEKVRQIQRDKGLRDD</sequence>
<dbReference type="HOGENOM" id="CLU_173137_0_1_9"/>
<comment type="subcellular location">
    <subcellularLocation>
        <location evidence="2">Cytoplasm</location>
    </subcellularLocation>
</comment>
<dbReference type="SUPFAM" id="SSF158221">
    <property type="entry name" value="YnzC-like"/>
    <property type="match status" value="1"/>
</dbReference>
<dbReference type="GO" id="GO:0005737">
    <property type="term" value="C:cytoplasm"/>
    <property type="evidence" value="ECO:0007669"/>
    <property type="project" value="UniProtKB-SubCell"/>
</dbReference>
<organism evidence="3 4">
    <name type="scientific">Levilactobacillus brevis KB290</name>
    <dbReference type="NCBI Taxonomy" id="1001583"/>
    <lineage>
        <taxon>Bacteria</taxon>
        <taxon>Bacillati</taxon>
        <taxon>Bacillota</taxon>
        <taxon>Bacilli</taxon>
        <taxon>Lactobacillales</taxon>
        <taxon>Lactobacillaceae</taxon>
        <taxon>Levilactobacillus</taxon>
    </lineage>
</organism>
<protein>
    <recommendedName>
        <fullName evidence="2">UPF0291 protein LVISKB_1302</fullName>
    </recommendedName>
</protein>
<dbReference type="PATRIC" id="fig|1001583.3.peg.1288"/>
<comment type="similarity">
    <text evidence="2">Belongs to the UPF0291 family.</text>
</comment>
<dbReference type="Gene3D" id="1.10.287.540">
    <property type="entry name" value="Helix hairpin bin"/>
    <property type="match status" value="1"/>
</dbReference>
<gene>
    <name evidence="3" type="ORF">LVISKB_1302</name>
</gene>
<keyword evidence="1 2" id="KW-0963">Cytoplasm</keyword>
<proteinExistence type="inferred from homology"/>
<dbReference type="EMBL" id="AP012167">
    <property type="protein sequence ID" value="BAN06937.1"/>
    <property type="molecule type" value="Genomic_DNA"/>
</dbReference>
<dbReference type="Pfam" id="PF05979">
    <property type="entry name" value="DUF896"/>
    <property type="match status" value="1"/>
</dbReference>
<dbReference type="HAMAP" id="MF_01103">
    <property type="entry name" value="UPF0291"/>
    <property type="match status" value="1"/>
</dbReference>
<dbReference type="KEGG" id="lbk:LVISKB_1302"/>
<evidence type="ECO:0000256" key="1">
    <source>
        <dbReference type="ARBA" id="ARBA00022490"/>
    </source>
</evidence>
<dbReference type="PANTHER" id="PTHR37300:SF1">
    <property type="entry name" value="UPF0291 PROTEIN YNZC"/>
    <property type="match status" value="1"/>
</dbReference>
<dbReference type="AlphaFoldDB" id="M5AF11"/>
<dbReference type="InterPro" id="IPR009242">
    <property type="entry name" value="DUF896"/>
</dbReference>
<evidence type="ECO:0000256" key="2">
    <source>
        <dbReference type="HAMAP-Rule" id="MF_01103"/>
    </source>
</evidence>
<evidence type="ECO:0000313" key="3">
    <source>
        <dbReference type="EMBL" id="BAN06937.1"/>
    </source>
</evidence>
<dbReference type="Proteomes" id="UP000012042">
    <property type="component" value="Chromosome"/>
</dbReference>